<proteinExistence type="predicted"/>
<dbReference type="EMBL" id="ABCB02000021">
    <property type="protein sequence ID" value="EDO59901.1"/>
    <property type="molecule type" value="Genomic_DNA"/>
</dbReference>
<reference evidence="1 2" key="1">
    <citation type="submission" date="2007-08" db="EMBL/GenBank/DDBJ databases">
        <title>Draft genome sequence of Clostridium leptum (DSM 753).</title>
        <authorList>
            <person name="Sudarsanam P."/>
            <person name="Ley R."/>
            <person name="Guruge J."/>
            <person name="Turnbaugh P.J."/>
            <person name="Mahowald M."/>
            <person name="Liep D."/>
            <person name="Gordon J."/>
        </authorList>
    </citation>
    <scope>NUCLEOTIDE SEQUENCE [LARGE SCALE GENOMIC DNA]</scope>
    <source>
        <strain evidence="1 2">DSM 753</strain>
    </source>
</reference>
<reference evidence="1 2" key="2">
    <citation type="submission" date="2007-08" db="EMBL/GenBank/DDBJ databases">
        <authorList>
            <person name="Fulton L."/>
            <person name="Clifton S."/>
            <person name="Fulton B."/>
            <person name="Xu J."/>
            <person name="Minx P."/>
            <person name="Pepin K.H."/>
            <person name="Johnson M."/>
            <person name="Thiruvilangam P."/>
            <person name="Bhonagiri V."/>
            <person name="Nash W.E."/>
            <person name="Wang C."/>
            <person name="Mardis E.R."/>
            <person name="Wilson R.K."/>
        </authorList>
    </citation>
    <scope>NUCLEOTIDE SEQUENCE [LARGE SCALE GENOMIC DNA]</scope>
    <source>
        <strain evidence="1 2">DSM 753</strain>
    </source>
</reference>
<dbReference type="AlphaFoldDB" id="A7VZC3"/>
<sequence>MFSAFCILFSNNKQKNIGLLKKQAGSQMNRPAFSIPAFTA</sequence>
<organism evidence="1 2">
    <name type="scientific">[Clostridium] leptum DSM 753</name>
    <dbReference type="NCBI Taxonomy" id="428125"/>
    <lineage>
        <taxon>Bacteria</taxon>
        <taxon>Bacillati</taxon>
        <taxon>Bacillota</taxon>
        <taxon>Clostridia</taxon>
        <taxon>Eubacteriales</taxon>
        <taxon>Oscillospiraceae</taxon>
        <taxon>Oscillospiraceae incertae sedis</taxon>
    </lineage>
</organism>
<protein>
    <submittedName>
        <fullName evidence="1">Uncharacterized protein</fullName>
    </submittedName>
</protein>
<dbReference type="HOGENOM" id="CLU_3287447_0_0_9"/>
<evidence type="ECO:0000313" key="1">
    <source>
        <dbReference type="EMBL" id="EDO59901.1"/>
    </source>
</evidence>
<comment type="caution">
    <text evidence="1">The sequence shown here is derived from an EMBL/GenBank/DDBJ whole genome shotgun (WGS) entry which is preliminary data.</text>
</comment>
<accession>A7VZC3</accession>
<evidence type="ECO:0000313" key="2">
    <source>
        <dbReference type="Proteomes" id="UP000003490"/>
    </source>
</evidence>
<name>A7VZC3_9FIRM</name>
<gene>
    <name evidence="1" type="ORF">CLOLEP_03952</name>
</gene>
<dbReference type="Proteomes" id="UP000003490">
    <property type="component" value="Unassembled WGS sequence"/>
</dbReference>